<dbReference type="PANTHER" id="PTHR34555">
    <property type="entry name" value="INTEGRAL MEMBRANE HEMOLYSIN-III-LIKE PROTEIN"/>
    <property type="match status" value="1"/>
</dbReference>
<dbReference type="PANTHER" id="PTHR34555:SF1">
    <property type="entry name" value="INTEGRAL MEMBRANE HEMOLYSIN-III-LIKE PROTEIN"/>
    <property type="match status" value="1"/>
</dbReference>
<evidence type="ECO:0000313" key="3">
    <source>
        <dbReference type="Proteomes" id="UP000623129"/>
    </source>
</evidence>
<dbReference type="Proteomes" id="UP000623129">
    <property type="component" value="Unassembled WGS sequence"/>
</dbReference>
<feature type="region of interest" description="Disordered" evidence="1">
    <location>
        <begin position="1"/>
        <end position="78"/>
    </location>
</feature>
<organism evidence="2 3">
    <name type="scientific">Carex littledalei</name>
    <dbReference type="NCBI Taxonomy" id="544730"/>
    <lineage>
        <taxon>Eukaryota</taxon>
        <taxon>Viridiplantae</taxon>
        <taxon>Streptophyta</taxon>
        <taxon>Embryophyta</taxon>
        <taxon>Tracheophyta</taxon>
        <taxon>Spermatophyta</taxon>
        <taxon>Magnoliopsida</taxon>
        <taxon>Liliopsida</taxon>
        <taxon>Poales</taxon>
        <taxon>Cyperaceae</taxon>
        <taxon>Cyperoideae</taxon>
        <taxon>Cariceae</taxon>
        <taxon>Carex</taxon>
        <taxon>Carex subgen. Euthyceras</taxon>
    </lineage>
</organism>
<dbReference type="AlphaFoldDB" id="A0A833VEU0"/>
<sequence length="329" mass="37561">MESKPPDSGPDNPVILKRGRFHTTNSPTMVYVRRKIDHDQQNKPSPSCETLKNGGGESAKEPNLGINEETKEPDLECHEPNMETELYELKGITPNVVENKENGLILNPDGNQIESQLGSESELHELEVVAPNEDTHRDKEPNFSPNGERNEPDLVCHETNLDSDLVELKVTASNQVTSLGVNEKEIEPQLDADLQQQTTVFPNQVTNGDKDQNLTKNEHKLGSITPKQAMTDSNYRSCERENYRERFAKLQVYLKDCDRSRQDDYLRMLRSLSSVGRSKHASELENRAMHLLMEEGKELRRMNNLHVLGKDWLKDKLSMPAQTYFQRQL</sequence>
<comment type="caution">
    <text evidence="2">The sequence shown here is derived from an EMBL/GenBank/DDBJ whole genome shotgun (WGS) entry which is preliminary data.</text>
</comment>
<dbReference type="OrthoDB" id="1925139at2759"/>
<gene>
    <name evidence="2" type="ORF">FCM35_KLT13164</name>
</gene>
<proteinExistence type="predicted"/>
<feature type="compositionally biased region" description="Basic and acidic residues" evidence="1">
    <location>
        <begin position="68"/>
        <end position="78"/>
    </location>
</feature>
<keyword evidence="3" id="KW-1185">Reference proteome</keyword>
<evidence type="ECO:0000313" key="2">
    <source>
        <dbReference type="EMBL" id="KAF3323175.1"/>
    </source>
</evidence>
<name>A0A833VEU0_9POAL</name>
<accession>A0A833VEU0</accession>
<dbReference type="EMBL" id="SWLB01000024">
    <property type="protein sequence ID" value="KAF3323175.1"/>
    <property type="molecule type" value="Genomic_DNA"/>
</dbReference>
<reference evidence="2" key="1">
    <citation type="submission" date="2020-01" db="EMBL/GenBank/DDBJ databases">
        <title>Genome sequence of Kobresia littledalei, the first chromosome-level genome in the family Cyperaceae.</title>
        <authorList>
            <person name="Qu G."/>
        </authorList>
    </citation>
    <scope>NUCLEOTIDE SEQUENCE</scope>
    <source>
        <strain evidence="2">C.B.Clarke</strain>
        <tissue evidence="2">Leaf</tissue>
    </source>
</reference>
<protein>
    <submittedName>
        <fullName evidence="2">Uncharacterized protein</fullName>
    </submittedName>
</protein>
<evidence type="ECO:0000256" key="1">
    <source>
        <dbReference type="SAM" id="MobiDB-lite"/>
    </source>
</evidence>